<dbReference type="GO" id="GO:1902181">
    <property type="term" value="P:verruculogen biosynthetic process"/>
    <property type="evidence" value="ECO:0007669"/>
    <property type="project" value="UniProtKB-ARBA"/>
</dbReference>
<evidence type="ECO:0000256" key="5">
    <source>
        <dbReference type="ARBA" id="ARBA00022692"/>
    </source>
</evidence>
<dbReference type="PANTHER" id="PTHR24305:SF187">
    <property type="entry name" value="P450, PUTATIVE (EUROFUNG)-RELATED"/>
    <property type="match status" value="1"/>
</dbReference>
<dbReference type="GO" id="GO:0005506">
    <property type="term" value="F:iron ion binding"/>
    <property type="evidence" value="ECO:0007669"/>
    <property type="project" value="InterPro"/>
</dbReference>
<evidence type="ECO:0000256" key="11">
    <source>
        <dbReference type="ARBA" id="ARBA00023136"/>
    </source>
</evidence>
<evidence type="ECO:0000256" key="2">
    <source>
        <dbReference type="ARBA" id="ARBA00004370"/>
    </source>
</evidence>
<evidence type="ECO:0000256" key="10">
    <source>
        <dbReference type="ARBA" id="ARBA00023033"/>
    </source>
</evidence>
<feature type="transmembrane region" description="Helical" evidence="13">
    <location>
        <begin position="68"/>
        <end position="86"/>
    </location>
</feature>
<comment type="cofactor">
    <cofactor evidence="1 12">
        <name>heme</name>
        <dbReference type="ChEBI" id="CHEBI:30413"/>
    </cofactor>
</comment>
<dbReference type="GO" id="GO:0016020">
    <property type="term" value="C:membrane"/>
    <property type="evidence" value="ECO:0007669"/>
    <property type="project" value="UniProtKB-SubCell"/>
</dbReference>
<keyword evidence="7 13" id="KW-1133">Transmembrane helix</keyword>
<dbReference type="CDD" id="cd11061">
    <property type="entry name" value="CYP67-like"/>
    <property type="match status" value="1"/>
</dbReference>
<dbReference type="Gene3D" id="1.10.630.10">
    <property type="entry name" value="Cytochrome P450"/>
    <property type="match status" value="1"/>
</dbReference>
<dbReference type="GO" id="GO:0016705">
    <property type="term" value="F:oxidoreductase activity, acting on paired donors, with incorporation or reduction of molecular oxygen"/>
    <property type="evidence" value="ECO:0007669"/>
    <property type="project" value="InterPro"/>
</dbReference>
<dbReference type="InterPro" id="IPR002401">
    <property type="entry name" value="Cyt_P450_E_grp-I"/>
</dbReference>
<proteinExistence type="inferred from homology"/>
<evidence type="ECO:0000256" key="6">
    <source>
        <dbReference type="ARBA" id="ARBA00022723"/>
    </source>
</evidence>
<evidence type="ECO:0000313" key="15">
    <source>
        <dbReference type="Proteomes" id="UP001197093"/>
    </source>
</evidence>
<comment type="similarity">
    <text evidence="3">Belongs to the cytochrome P450 family.</text>
</comment>
<keyword evidence="6 12" id="KW-0479">Metal-binding</keyword>
<keyword evidence="15" id="KW-1185">Reference proteome</keyword>
<name>A0AAD4F2F1_9PEZI</name>
<evidence type="ECO:0000256" key="3">
    <source>
        <dbReference type="ARBA" id="ARBA00010617"/>
    </source>
</evidence>
<dbReference type="Pfam" id="PF00067">
    <property type="entry name" value="p450"/>
    <property type="match status" value="1"/>
</dbReference>
<dbReference type="PANTHER" id="PTHR24305">
    <property type="entry name" value="CYTOCHROME P450"/>
    <property type="match status" value="1"/>
</dbReference>
<evidence type="ECO:0008006" key="16">
    <source>
        <dbReference type="Google" id="ProtNLM"/>
    </source>
</evidence>
<evidence type="ECO:0000256" key="12">
    <source>
        <dbReference type="PIRSR" id="PIRSR602401-1"/>
    </source>
</evidence>
<evidence type="ECO:0000256" key="1">
    <source>
        <dbReference type="ARBA" id="ARBA00001971"/>
    </source>
</evidence>
<keyword evidence="9 12" id="KW-0408">Iron</keyword>
<dbReference type="InterPro" id="IPR036396">
    <property type="entry name" value="Cyt_P450_sf"/>
</dbReference>
<dbReference type="PRINTS" id="PR00385">
    <property type="entry name" value="P450"/>
</dbReference>
<evidence type="ECO:0000256" key="8">
    <source>
        <dbReference type="ARBA" id="ARBA00023002"/>
    </source>
</evidence>
<evidence type="ECO:0000313" key="14">
    <source>
        <dbReference type="EMBL" id="KAG7291470.1"/>
    </source>
</evidence>
<dbReference type="GO" id="GO:0020037">
    <property type="term" value="F:heme binding"/>
    <property type="evidence" value="ECO:0007669"/>
    <property type="project" value="InterPro"/>
</dbReference>
<feature type="transmembrane region" description="Helical" evidence="13">
    <location>
        <begin position="98"/>
        <end position="118"/>
    </location>
</feature>
<dbReference type="EMBL" id="JAHCVI010000001">
    <property type="protein sequence ID" value="KAG7291470.1"/>
    <property type="molecule type" value="Genomic_DNA"/>
</dbReference>
<gene>
    <name evidence="14" type="ORF">NEMBOFW57_001489</name>
</gene>
<comment type="subcellular location">
    <subcellularLocation>
        <location evidence="2">Membrane</location>
    </subcellularLocation>
</comment>
<sequence length="577" mass="64453">MSQFANTTQFDLPAMATTMASKVGSIQLPFDVHSQPTQAALLAAGAGILSHVGYFIRGEHHRNGPTIAVLYMASLPVVAFVLYHYVRLPLVTSAAQTVALVLCYAAGLYTSMCVYRGLFHPLRKFNGPFLARFSNLYHSWLVMEKSDNYRQMTKLHEKYGDFVRTGPSNLSVSAPEAVPAVLGPKSKCTKSPWYDGSLPLVNLHTARDQKVHELRRKDFNKAFSPAALVAYEERVTPLSNLFCDQIASFGGAPVDATAWFKYFAFDAMGELGLGESFHMLEKKDNRWVPDLLMEGMADIAQLQPIPWSTPILHRIPLIAQGPKNFIRFVEDQVAKRKERGSKKPDILGYLLASWEKSEKKNVDYQWLRGDTRLVIVGGSDTTASTLTFIFYYLAKYPNEVRKLRDEFEPLLAASGKDHLDTKDVAKAVHLNGVIHEALRLNPPIPSGYPRVTPPEGLTIAGRYIPGNTTVVVPLRTLGRSEAAYERAQEFVPERWYSKPGMIKHKDAFASFGGGPYSCIGRALSLVEMRNLIVKVVARFDVEFAPGEDGEAFMRDAKDHFIIEIPALKLVFKERRPL</sequence>
<dbReference type="FunFam" id="1.10.630.10:FF:000063">
    <property type="entry name" value="Cytochrome P450 monooxygenase"/>
    <property type="match status" value="1"/>
</dbReference>
<accession>A0AAD4F2F1</accession>
<comment type="caution">
    <text evidence="14">The sequence shown here is derived from an EMBL/GenBank/DDBJ whole genome shotgun (WGS) entry which is preliminary data.</text>
</comment>
<keyword evidence="4 12" id="KW-0349">Heme</keyword>
<dbReference type="AlphaFoldDB" id="A0AAD4F2F1"/>
<dbReference type="PRINTS" id="PR00463">
    <property type="entry name" value="EP450I"/>
</dbReference>
<dbReference type="SUPFAM" id="SSF48264">
    <property type="entry name" value="Cytochrome P450"/>
    <property type="match status" value="1"/>
</dbReference>
<organism evidence="14 15">
    <name type="scientific">Staphylotrichum longicolle</name>
    <dbReference type="NCBI Taxonomy" id="669026"/>
    <lineage>
        <taxon>Eukaryota</taxon>
        <taxon>Fungi</taxon>
        <taxon>Dikarya</taxon>
        <taxon>Ascomycota</taxon>
        <taxon>Pezizomycotina</taxon>
        <taxon>Sordariomycetes</taxon>
        <taxon>Sordariomycetidae</taxon>
        <taxon>Sordariales</taxon>
        <taxon>Chaetomiaceae</taxon>
        <taxon>Staphylotrichum</taxon>
    </lineage>
</organism>
<dbReference type="Proteomes" id="UP001197093">
    <property type="component" value="Unassembled WGS sequence"/>
</dbReference>
<evidence type="ECO:0000256" key="4">
    <source>
        <dbReference type="ARBA" id="ARBA00022617"/>
    </source>
</evidence>
<keyword evidence="5 13" id="KW-0812">Transmembrane</keyword>
<dbReference type="InterPro" id="IPR001128">
    <property type="entry name" value="Cyt_P450"/>
</dbReference>
<keyword evidence="10" id="KW-0503">Monooxygenase</keyword>
<reference evidence="14" key="1">
    <citation type="submission" date="2023-02" db="EMBL/GenBank/DDBJ databases">
        <authorList>
            <person name="Palmer J.M."/>
        </authorList>
    </citation>
    <scope>NUCLEOTIDE SEQUENCE</scope>
    <source>
        <strain evidence="14">FW57</strain>
    </source>
</reference>
<evidence type="ECO:0000256" key="7">
    <source>
        <dbReference type="ARBA" id="ARBA00022989"/>
    </source>
</evidence>
<feature type="binding site" description="axial binding residue" evidence="12">
    <location>
        <position position="518"/>
    </location>
    <ligand>
        <name>heme</name>
        <dbReference type="ChEBI" id="CHEBI:30413"/>
    </ligand>
    <ligandPart>
        <name>Fe</name>
        <dbReference type="ChEBI" id="CHEBI:18248"/>
    </ligandPart>
</feature>
<keyword evidence="8" id="KW-0560">Oxidoreductase</keyword>
<keyword evidence="11 13" id="KW-0472">Membrane</keyword>
<evidence type="ECO:0000256" key="9">
    <source>
        <dbReference type="ARBA" id="ARBA00023004"/>
    </source>
</evidence>
<dbReference type="GO" id="GO:0004497">
    <property type="term" value="F:monooxygenase activity"/>
    <property type="evidence" value="ECO:0007669"/>
    <property type="project" value="UniProtKB-KW"/>
</dbReference>
<dbReference type="InterPro" id="IPR050121">
    <property type="entry name" value="Cytochrome_P450_monoxygenase"/>
</dbReference>
<evidence type="ECO:0000256" key="13">
    <source>
        <dbReference type="SAM" id="Phobius"/>
    </source>
</evidence>
<protein>
    <recommendedName>
        <fullName evidence="16">Cytochrome P450</fullName>
    </recommendedName>
</protein>